<keyword evidence="8" id="KW-1185">Reference proteome</keyword>
<feature type="transmembrane region" description="Helical" evidence="6">
    <location>
        <begin position="33"/>
        <end position="51"/>
    </location>
</feature>
<feature type="transmembrane region" description="Helical" evidence="6">
    <location>
        <begin position="169"/>
        <end position="187"/>
    </location>
</feature>
<dbReference type="InterPro" id="IPR014227">
    <property type="entry name" value="YtvI-like"/>
</dbReference>
<accession>A0A4U8Q949</accession>
<dbReference type="GO" id="GO:0055085">
    <property type="term" value="P:transmembrane transport"/>
    <property type="evidence" value="ECO:0007669"/>
    <property type="project" value="TreeGrafter"/>
</dbReference>
<evidence type="ECO:0000256" key="6">
    <source>
        <dbReference type="SAM" id="Phobius"/>
    </source>
</evidence>
<evidence type="ECO:0000256" key="3">
    <source>
        <dbReference type="ARBA" id="ARBA00022692"/>
    </source>
</evidence>
<name>A0A4U8Q949_9FIRM</name>
<dbReference type="RefSeq" id="WP_027295978.1">
    <property type="nucleotide sequence ID" value="NZ_CABMJZ010000019.1"/>
</dbReference>
<evidence type="ECO:0000256" key="1">
    <source>
        <dbReference type="ARBA" id="ARBA00004141"/>
    </source>
</evidence>
<evidence type="ECO:0000313" key="7">
    <source>
        <dbReference type="EMBL" id="TLD01515.1"/>
    </source>
</evidence>
<dbReference type="OrthoDB" id="9774361at2"/>
<keyword evidence="3 6" id="KW-0812">Transmembrane</keyword>
<dbReference type="STRING" id="180332.GCA_000797495_04792"/>
<dbReference type="PANTHER" id="PTHR21716">
    <property type="entry name" value="TRANSMEMBRANE PROTEIN"/>
    <property type="match status" value="1"/>
</dbReference>
<proteinExistence type="inferred from homology"/>
<feature type="transmembrane region" description="Helical" evidence="6">
    <location>
        <begin position="9"/>
        <end position="27"/>
    </location>
</feature>
<dbReference type="Pfam" id="PF01594">
    <property type="entry name" value="AI-2E_transport"/>
    <property type="match status" value="1"/>
</dbReference>
<protein>
    <submittedName>
        <fullName evidence="7">Pheromone autoinducer 2 transporter</fullName>
    </submittedName>
</protein>
<evidence type="ECO:0000256" key="5">
    <source>
        <dbReference type="ARBA" id="ARBA00023136"/>
    </source>
</evidence>
<reference evidence="7 8" key="1">
    <citation type="journal article" date="2019" name="Anaerobe">
        <title>Detection of Robinsoniella peoriensis in multiple bone samples of a trauma patient.</title>
        <authorList>
            <person name="Schrottner P."/>
            <person name="Hartwich K."/>
            <person name="Bunk B."/>
            <person name="Schober I."/>
            <person name="Helbig S."/>
            <person name="Rudolph W.W."/>
            <person name="Gunzer F."/>
        </authorList>
    </citation>
    <scope>NUCLEOTIDE SEQUENCE [LARGE SCALE GENOMIC DNA]</scope>
    <source>
        <strain evidence="7 8">DSM 106044</strain>
    </source>
</reference>
<dbReference type="InterPro" id="IPR002549">
    <property type="entry name" value="AI-2E-like"/>
</dbReference>
<comment type="caution">
    <text evidence="7">The sequence shown here is derived from an EMBL/GenBank/DDBJ whole genome shotgun (WGS) entry which is preliminary data.</text>
</comment>
<feature type="transmembrane region" description="Helical" evidence="6">
    <location>
        <begin position="322"/>
        <end position="344"/>
    </location>
</feature>
<dbReference type="EMBL" id="QGQD01000036">
    <property type="protein sequence ID" value="TLD01515.1"/>
    <property type="molecule type" value="Genomic_DNA"/>
</dbReference>
<comment type="subcellular location">
    <subcellularLocation>
        <location evidence="1">Membrane</location>
        <topology evidence="1">Multi-pass membrane protein</topology>
    </subcellularLocation>
</comment>
<dbReference type="Proteomes" id="UP000306509">
    <property type="component" value="Unassembled WGS sequence"/>
</dbReference>
<organism evidence="7 8">
    <name type="scientific">Robinsoniella peoriensis</name>
    <dbReference type="NCBI Taxonomy" id="180332"/>
    <lineage>
        <taxon>Bacteria</taxon>
        <taxon>Bacillati</taxon>
        <taxon>Bacillota</taxon>
        <taxon>Clostridia</taxon>
        <taxon>Lachnospirales</taxon>
        <taxon>Lachnospiraceae</taxon>
        <taxon>Robinsoniella</taxon>
    </lineage>
</organism>
<dbReference type="NCBIfam" id="TIGR02872">
    <property type="entry name" value="spore_ytvI"/>
    <property type="match status" value="1"/>
</dbReference>
<gene>
    <name evidence="7" type="ORF">DSM106044_01494</name>
</gene>
<feature type="transmembrane region" description="Helical" evidence="6">
    <location>
        <begin position="224"/>
        <end position="242"/>
    </location>
</feature>
<dbReference type="GO" id="GO:0016020">
    <property type="term" value="C:membrane"/>
    <property type="evidence" value="ECO:0007669"/>
    <property type="project" value="UniProtKB-SubCell"/>
</dbReference>
<keyword evidence="4 6" id="KW-1133">Transmembrane helix</keyword>
<evidence type="ECO:0000313" key="8">
    <source>
        <dbReference type="Proteomes" id="UP000306509"/>
    </source>
</evidence>
<evidence type="ECO:0000256" key="2">
    <source>
        <dbReference type="ARBA" id="ARBA00009773"/>
    </source>
</evidence>
<dbReference type="AlphaFoldDB" id="A0A4U8Q949"/>
<feature type="transmembrane region" description="Helical" evidence="6">
    <location>
        <begin position="63"/>
        <end position="86"/>
    </location>
</feature>
<dbReference type="PANTHER" id="PTHR21716:SF68">
    <property type="entry name" value="TRANSPORT PROTEIN YTVI-RELATED"/>
    <property type="match status" value="1"/>
</dbReference>
<feature type="transmembrane region" description="Helical" evidence="6">
    <location>
        <begin position="282"/>
        <end position="302"/>
    </location>
</feature>
<evidence type="ECO:0000256" key="4">
    <source>
        <dbReference type="ARBA" id="ARBA00022989"/>
    </source>
</evidence>
<feature type="transmembrane region" description="Helical" evidence="6">
    <location>
        <begin position="248"/>
        <end position="270"/>
    </location>
</feature>
<sequence length="357" mass="39935">MDIEKRKRFIVNFIYCFIIGAIVVVALKYGLSYIAPFLMAFVFAFILKKPINFLNRKCRVNKTLAAILLVILFYAVIGVLFTLLGVRLFTSIQQLFFYIPQIYARDIEPSLMDLIDSLEKSLSRLDPTMISTLEEVTGNLVKSLGESISSLSMKVIGAISNYASTLPGFLIRVLFTVISTFFLTIDYDKVMGFLLRQLKEKPRKLALEVKDYVINTLFKCIRSYALIMCITFIELSIGLTILRIDNAILIAFLISIFDILPVLGTGGIMIPWTVLTAIQGDYTMAIGLLCVYLVVTVIRNILEPKIVGSQVGLHPLVTLMSMFVGAQILGVFGLFGLPITLSLLKNLNDKGTIHIFK</sequence>
<comment type="similarity">
    <text evidence="2">Belongs to the autoinducer-2 exporter (AI-2E) (TC 2.A.86) family.</text>
</comment>
<keyword evidence="5 6" id="KW-0472">Membrane</keyword>